<evidence type="ECO:0000259" key="1">
    <source>
        <dbReference type="Pfam" id="PF00535"/>
    </source>
</evidence>
<dbReference type="EMBL" id="MN738834">
    <property type="protein sequence ID" value="QHT38789.1"/>
    <property type="molecule type" value="Genomic_DNA"/>
</dbReference>
<name>A0A6C0FE13_9ZZZZ</name>
<evidence type="ECO:0000313" key="2">
    <source>
        <dbReference type="EMBL" id="QHT38789.1"/>
    </source>
</evidence>
<dbReference type="InterPro" id="IPR051981">
    <property type="entry name" value="Glycosyltransf_32"/>
</dbReference>
<dbReference type="CDD" id="cd00761">
    <property type="entry name" value="Glyco_tranf_GTA_type"/>
    <property type="match status" value="1"/>
</dbReference>
<dbReference type="GO" id="GO:0016020">
    <property type="term" value="C:membrane"/>
    <property type="evidence" value="ECO:0007669"/>
    <property type="project" value="GOC"/>
</dbReference>
<protein>
    <recommendedName>
        <fullName evidence="1">Glycosyltransferase 2-like domain-containing protein</fullName>
    </recommendedName>
</protein>
<sequence length="552" mass="65431">MGYYNRKIQTVRTLDKFKELYCISDKCKYNFEVVIVDDNSTTPHDLTEIVRGYTFPIKYIKISAEEKGDRLNPCSVYNRGFREAEGKIVMIQNPECIHMNDLLVYLSTNLTENDYFAFSCYNCTSEELTQELLNDNTKINDMDYNKRNRICWYNHPQARPVHYHFCAAMFNDNLKMLGGFDEEFAKGAWFDDNEILLSIANNLRLNIRTLDPNEAGIVVHQWHARDAESKITKKQHEALIDKNRKIFDSYVAYHKLYDFRYPKLLHLYWDGSNFSYLNLLTVLSFKRYHKCWKINVFCPLNPTKGQSWKTDEQKEAYTGPNYFDELKKLTNVNIHYIDFNNIPFSKKDASEVIKSDYFRLYILNKYGGLWSDFDIIYTNNVEKYHVERRPGPKEKRMIIYRYHWPEANRYVIPIGLFLCHKNNSILTVILNNIEQFYNPDQYQCLGCQMFQFIFNKENYAKAKPILMNMKIAELGMEDAYCYLPMKWNELDKMYQDTSVKAISMETSPSVFGVHWFNGAADAKKYCNQLDLQEIKQRPPQCLIDELVQKYVC</sequence>
<accession>A0A6C0FE13</accession>
<dbReference type="Gene3D" id="3.90.550.20">
    <property type="match status" value="1"/>
</dbReference>
<dbReference type="AlphaFoldDB" id="A0A6C0FE13"/>
<dbReference type="Pfam" id="PF05704">
    <property type="entry name" value="Caps_synth"/>
    <property type="match status" value="1"/>
</dbReference>
<dbReference type="GO" id="GO:0016758">
    <property type="term" value="F:hexosyltransferase activity"/>
    <property type="evidence" value="ECO:0007669"/>
    <property type="project" value="TreeGrafter"/>
</dbReference>
<dbReference type="GO" id="GO:0006688">
    <property type="term" value="P:glycosphingolipid biosynthetic process"/>
    <property type="evidence" value="ECO:0007669"/>
    <property type="project" value="TreeGrafter"/>
</dbReference>
<dbReference type="PANTHER" id="PTHR12042">
    <property type="entry name" value="LACTOSYLCERAMIDE 4-ALPHA-GALACTOSYLTRANSFERASE ALPHA- 1,4-GALACTOSYLTRANSFERASE"/>
    <property type="match status" value="1"/>
</dbReference>
<dbReference type="InterPro" id="IPR029044">
    <property type="entry name" value="Nucleotide-diphossugar_trans"/>
</dbReference>
<reference evidence="2" key="1">
    <citation type="journal article" date="2020" name="Nature">
        <title>Giant virus diversity and host interactions through global metagenomics.</title>
        <authorList>
            <person name="Schulz F."/>
            <person name="Roux S."/>
            <person name="Paez-Espino D."/>
            <person name="Jungbluth S."/>
            <person name="Walsh D.A."/>
            <person name="Denef V.J."/>
            <person name="McMahon K.D."/>
            <person name="Konstantinidis K.T."/>
            <person name="Eloe-Fadrosh E.A."/>
            <person name="Kyrpides N.C."/>
            <person name="Woyke T."/>
        </authorList>
    </citation>
    <scope>NUCLEOTIDE SEQUENCE</scope>
    <source>
        <strain evidence="2">GVMAG-S-ERX556106-38</strain>
    </source>
</reference>
<dbReference type="InterPro" id="IPR008441">
    <property type="entry name" value="AfumC-like_glycosyl_Trfase"/>
</dbReference>
<dbReference type="Gene3D" id="3.90.550.10">
    <property type="entry name" value="Spore Coat Polysaccharide Biosynthesis Protein SpsA, Chain A"/>
    <property type="match status" value="1"/>
</dbReference>
<dbReference type="PANTHER" id="PTHR12042:SF21">
    <property type="entry name" value="ALPHA1,4-GALACTOSYLTRANSFERASE 1-RELATED"/>
    <property type="match status" value="1"/>
</dbReference>
<dbReference type="SUPFAM" id="SSF53448">
    <property type="entry name" value="Nucleotide-diphospho-sugar transferases"/>
    <property type="match status" value="2"/>
</dbReference>
<dbReference type="InterPro" id="IPR001173">
    <property type="entry name" value="Glyco_trans_2-like"/>
</dbReference>
<proteinExistence type="predicted"/>
<dbReference type="Pfam" id="PF00535">
    <property type="entry name" value="Glycos_transf_2"/>
    <property type="match status" value="1"/>
</dbReference>
<feature type="domain" description="Glycosyltransferase 2-like" evidence="1">
    <location>
        <begin position="4"/>
        <end position="153"/>
    </location>
</feature>
<organism evidence="2">
    <name type="scientific">viral metagenome</name>
    <dbReference type="NCBI Taxonomy" id="1070528"/>
    <lineage>
        <taxon>unclassified sequences</taxon>
        <taxon>metagenomes</taxon>
        <taxon>organismal metagenomes</taxon>
    </lineage>
</organism>